<evidence type="ECO:0000313" key="1">
    <source>
        <dbReference type="EMBL" id="POV99229.1"/>
    </source>
</evidence>
<dbReference type="VEuPathDB" id="FungiDB:PSHT_13621"/>
<keyword evidence="2" id="KW-1185">Reference proteome</keyword>
<dbReference type="EMBL" id="PKSM01000278">
    <property type="protein sequence ID" value="POV99229.1"/>
    <property type="molecule type" value="Genomic_DNA"/>
</dbReference>
<name>A0A2S4UPN7_9BASI</name>
<gene>
    <name evidence="1" type="ORF">PSHT_13621</name>
</gene>
<protein>
    <submittedName>
        <fullName evidence="1">Uncharacterized protein</fullName>
    </submittedName>
</protein>
<sequence>NYNPIMNSTTATLFEIITMLFIANIVGDVTASTCGVNFGTPRCSKTLDTNGHPIRMLINPCASYCLSSHRLTSSCYLNCTYIEQDGPLHTYPKMNKKKHFDCPTNYYPECCGVDNEAQKTYCVPADKDH</sequence>
<feature type="non-terminal residue" evidence="1">
    <location>
        <position position="1"/>
    </location>
</feature>
<dbReference type="AlphaFoldDB" id="A0A2S4UPN7"/>
<dbReference type="Proteomes" id="UP000238274">
    <property type="component" value="Unassembled WGS sequence"/>
</dbReference>
<reference evidence="2" key="3">
    <citation type="journal article" date="2018" name="Mol. Plant Microbe Interact.">
        <title>Genome sequence resources for the wheat stripe rust pathogen (Puccinia striiformis f. sp. tritici) and the barley stripe rust pathogen (Puccinia striiformis f. sp. hordei).</title>
        <authorList>
            <person name="Xia C."/>
            <person name="Wang M."/>
            <person name="Yin C."/>
            <person name="Cornejo O.E."/>
            <person name="Hulbert S.H."/>
            <person name="Chen X."/>
        </authorList>
    </citation>
    <scope>NUCLEOTIDE SEQUENCE [LARGE SCALE GENOMIC DNA]</scope>
    <source>
        <strain evidence="2">93TX-2</strain>
    </source>
</reference>
<reference evidence="1 2" key="1">
    <citation type="submission" date="2017-12" db="EMBL/GenBank/DDBJ databases">
        <title>Gene loss provides genomic basis for host adaptation in cereal stripe rust fungi.</title>
        <authorList>
            <person name="Xia C."/>
        </authorList>
    </citation>
    <scope>NUCLEOTIDE SEQUENCE [LARGE SCALE GENOMIC DNA]</scope>
    <source>
        <strain evidence="1 2">93TX-2</strain>
    </source>
</reference>
<dbReference type="VEuPathDB" id="FungiDB:PSTT_02895"/>
<accession>A0A2S4UPN7</accession>
<comment type="caution">
    <text evidence="1">The sequence shown here is derived from an EMBL/GenBank/DDBJ whole genome shotgun (WGS) entry which is preliminary data.</text>
</comment>
<organism evidence="1 2">
    <name type="scientific">Puccinia striiformis</name>
    <dbReference type="NCBI Taxonomy" id="27350"/>
    <lineage>
        <taxon>Eukaryota</taxon>
        <taxon>Fungi</taxon>
        <taxon>Dikarya</taxon>
        <taxon>Basidiomycota</taxon>
        <taxon>Pucciniomycotina</taxon>
        <taxon>Pucciniomycetes</taxon>
        <taxon>Pucciniales</taxon>
        <taxon>Pucciniaceae</taxon>
        <taxon>Puccinia</taxon>
    </lineage>
</organism>
<reference evidence="2" key="2">
    <citation type="journal article" date="2018" name="BMC Genomics">
        <title>Genomic insights into host adaptation between the wheat stripe rust pathogen (Puccinia striiformis f. sp. tritici) and the barley stripe rust pathogen (Puccinia striiformis f. sp. hordei).</title>
        <authorList>
            <person name="Xia C."/>
            <person name="Wang M."/>
            <person name="Yin C."/>
            <person name="Cornejo O.E."/>
            <person name="Hulbert S.H."/>
            <person name="Chen X."/>
        </authorList>
    </citation>
    <scope>NUCLEOTIDE SEQUENCE [LARGE SCALE GENOMIC DNA]</scope>
    <source>
        <strain evidence="2">93TX-2</strain>
    </source>
</reference>
<proteinExistence type="predicted"/>
<evidence type="ECO:0000313" key="2">
    <source>
        <dbReference type="Proteomes" id="UP000238274"/>
    </source>
</evidence>